<comment type="similarity">
    <text evidence="1">Belongs to the multi antimicrobial extrusion (MATE) (TC 2.A.66.1) family.</text>
</comment>
<name>A0A0L0G011_9EUKA</name>
<protein>
    <recommendedName>
        <fullName evidence="5">MATE efflux family protein</fullName>
    </recommendedName>
</protein>
<dbReference type="Proteomes" id="UP000054560">
    <property type="component" value="Unassembled WGS sequence"/>
</dbReference>
<dbReference type="NCBIfam" id="TIGR00797">
    <property type="entry name" value="matE"/>
    <property type="match status" value="1"/>
</dbReference>
<keyword evidence="2" id="KW-0812">Transmembrane</keyword>
<feature type="transmembrane region" description="Helical" evidence="2">
    <location>
        <begin position="173"/>
        <end position="196"/>
    </location>
</feature>
<feature type="transmembrane region" description="Helical" evidence="2">
    <location>
        <begin position="77"/>
        <end position="97"/>
    </location>
</feature>
<evidence type="ECO:0000313" key="3">
    <source>
        <dbReference type="EMBL" id="KNC82452.1"/>
    </source>
</evidence>
<keyword evidence="2" id="KW-1133">Transmembrane helix</keyword>
<keyword evidence="2" id="KW-0472">Membrane</keyword>
<evidence type="ECO:0008006" key="5">
    <source>
        <dbReference type="Google" id="ProtNLM"/>
    </source>
</evidence>
<dbReference type="PANTHER" id="PTHR11206">
    <property type="entry name" value="MULTIDRUG RESISTANCE PROTEIN"/>
    <property type="match status" value="1"/>
</dbReference>
<organism evidence="3 4">
    <name type="scientific">Sphaeroforma arctica JP610</name>
    <dbReference type="NCBI Taxonomy" id="667725"/>
    <lineage>
        <taxon>Eukaryota</taxon>
        <taxon>Ichthyosporea</taxon>
        <taxon>Ichthyophonida</taxon>
        <taxon>Sphaeroforma</taxon>
    </lineage>
</organism>
<proteinExistence type="inferred from homology"/>
<dbReference type="Pfam" id="PF01554">
    <property type="entry name" value="MatE"/>
    <property type="match status" value="2"/>
</dbReference>
<feature type="transmembrane region" description="Helical" evidence="2">
    <location>
        <begin position="404"/>
        <end position="427"/>
    </location>
</feature>
<dbReference type="GO" id="GO:0015297">
    <property type="term" value="F:antiporter activity"/>
    <property type="evidence" value="ECO:0007669"/>
    <property type="project" value="InterPro"/>
</dbReference>
<keyword evidence="4" id="KW-1185">Reference proteome</keyword>
<dbReference type="STRING" id="667725.A0A0L0G011"/>
<dbReference type="EMBL" id="KQ241926">
    <property type="protein sequence ID" value="KNC82452.1"/>
    <property type="molecule type" value="Genomic_DNA"/>
</dbReference>
<dbReference type="OrthoDB" id="2126698at2759"/>
<evidence type="ECO:0000256" key="2">
    <source>
        <dbReference type="SAM" id="Phobius"/>
    </source>
</evidence>
<feature type="transmembrane region" description="Helical" evidence="2">
    <location>
        <begin position="255"/>
        <end position="282"/>
    </location>
</feature>
<dbReference type="GeneID" id="25905771"/>
<evidence type="ECO:0000256" key="1">
    <source>
        <dbReference type="ARBA" id="ARBA00010199"/>
    </source>
</evidence>
<feature type="transmembrane region" description="Helical" evidence="2">
    <location>
        <begin position="375"/>
        <end position="397"/>
    </location>
</feature>
<dbReference type="eggNOG" id="KOG1347">
    <property type="taxonomic scope" value="Eukaryota"/>
</dbReference>
<dbReference type="InterPro" id="IPR002528">
    <property type="entry name" value="MATE_fam"/>
</dbReference>
<reference evidence="3 4" key="1">
    <citation type="submission" date="2011-02" db="EMBL/GenBank/DDBJ databases">
        <title>The Genome Sequence of Sphaeroforma arctica JP610.</title>
        <authorList>
            <consortium name="The Broad Institute Genome Sequencing Platform"/>
            <person name="Russ C."/>
            <person name="Cuomo C."/>
            <person name="Young S.K."/>
            <person name="Zeng Q."/>
            <person name="Gargeya S."/>
            <person name="Alvarado L."/>
            <person name="Berlin A."/>
            <person name="Chapman S.B."/>
            <person name="Chen Z."/>
            <person name="Freedman E."/>
            <person name="Gellesch M."/>
            <person name="Goldberg J."/>
            <person name="Griggs A."/>
            <person name="Gujja S."/>
            <person name="Heilman E."/>
            <person name="Heiman D."/>
            <person name="Howarth C."/>
            <person name="Mehta T."/>
            <person name="Neiman D."/>
            <person name="Pearson M."/>
            <person name="Roberts A."/>
            <person name="Saif S."/>
            <person name="Shea T."/>
            <person name="Shenoy N."/>
            <person name="Sisk P."/>
            <person name="Stolte C."/>
            <person name="Sykes S."/>
            <person name="White J."/>
            <person name="Yandava C."/>
            <person name="Burger G."/>
            <person name="Gray M.W."/>
            <person name="Holland P.W.H."/>
            <person name="King N."/>
            <person name="Lang F.B.F."/>
            <person name="Roger A.J."/>
            <person name="Ruiz-Trillo I."/>
            <person name="Haas B."/>
            <person name="Nusbaum C."/>
            <person name="Birren B."/>
        </authorList>
    </citation>
    <scope>NUCLEOTIDE SEQUENCE [LARGE SCALE GENOMIC DNA]</scope>
    <source>
        <strain evidence="3 4">JP610</strain>
    </source>
</reference>
<dbReference type="GO" id="GO:0042910">
    <property type="term" value="F:xenobiotic transmembrane transporter activity"/>
    <property type="evidence" value="ECO:0007669"/>
    <property type="project" value="InterPro"/>
</dbReference>
<feature type="transmembrane region" description="Helical" evidence="2">
    <location>
        <begin position="288"/>
        <end position="311"/>
    </location>
</feature>
<accession>A0A0L0G011</accession>
<dbReference type="GO" id="GO:0016020">
    <property type="term" value="C:membrane"/>
    <property type="evidence" value="ECO:0007669"/>
    <property type="project" value="InterPro"/>
</dbReference>
<dbReference type="AlphaFoldDB" id="A0A0L0G011"/>
<evidence type="ECO:0000313" key="4">
    <source>
        <dbReference type="Proteomes" id="UP000054560"/>
    </source>
</evidence>
<feature type="transmembrane region" description="Helical" evidence="2">
    <location>
        <begin position="433"/>
        <end position="452"/>
    </location>
</feature>
<dbReference type="RefSeq" id="XP_014156354.1">
    <property type="nucleotide sequence ID" value="XM_014300879.1"/>
</dbReference>
<feature type="transmembrane region" description="Helical" evidence="2">
    <location>
        <begin position="104"/>
        <end position="125"/>
    </location>
</feature>
<feature type="transmembrane region" description="Helical" evidence="2">
    <location>
        <begin position="216"/>
        <end position="235"/>
    </location>
</feature>
<feature type="transmembrane region" description="Helical" evidence="2">
    <location>
        <begin position="332"/>
        <end position="355"/>
    </location>
</feature>
<sequence length="530" mass="58169">MAEPEVKRSDSQVMRNEPPVNMKEEFLDLLSMSWQVSLATVTRIALTSIDSAFLGHFGTQYLAAASLAQVWTSLPLMAVWGGTAALITLCGQAWGAGNKELVGIWLQFGVIITQFLGLLVFIWYWCVGFVLQYSSPDPVVVEAGVEFARMLSFSIAPSLFYACLRQYFQAMGIMWATTICGVTSILLTVLLNWLLIYGCFGWSGLGFIGSPLATVIASWYQPLCLFLLCVTWKGYHKDAWYGFDRNALSVERLKVFGGIAFPVAMNSLVSTLANSALTLLAARMGSDVIAANAVMGGLWSIIWALFWGFGCSTQVKVANYMGAGRPQASRKVALCGLACSIVVLLILLSTIFFASRKFFGIYSNDPKILDMCEDVVYIYIVAVLIENLEVLSAAVLTGMGSVSIIFWISTIGTWLIEIPVAFVLGIVYKKGLAALWISILVMEIFKLSFFIGKLMMINWAEQSALVMASMEALPEEDEEAEALLPGGLTARRKSSVFEVTKRDSRRLSEAMATSLENSTLMNSSQQKQPI</sequence>
<gene>
    <name evidence="3" type="ORF">SARC_05267</name>
</gene>